<evidence type="ECO:0000313" key="2">
    <source>
        <dbReference type="Proteomes" id="UP001239111"/>
    </source>
</evidence>
<sequence length="200" mass="22465">MLAAWFQGMWQEISGREVVRRTCADMELVSSHPMDGGRRETPLERSIEREEEDGECVCPEATVLSESAEEQVGCKIDEEFPKLTAQGHGKEGDLEGNDTLMFSVLNCRDYESHYAVTITAQQEYGRELTGCPVSESIRSNLELPGSLSHSGEIWTLRDIMSRSVWSCSNEFTITTAFRTSKCHYFVISAHQTILRSTTNA</sequence>
<comment type="caution">
    <text evidence="1">The sequence shown here is derived from an EMBL/GenBank/DDBJ whole genome shotgun (WGS) entry which is preliminary data.</text>
</comment>
<protein>
    <submittedName>
        <fullName evidence="1">Uncharacterized protein</fullName>
    </submittedName>
</protein>
<gene>
    <name evidence="1" type="ORF">QAD02_007284</name>
</gene>
<dbReference type="EMBL" id="CM056744">
    <property type="protein sequence ID" value="KAJ8665622.1"/>
    <property type="molecule type" value="Genomic_DNA"/>
</dbReference>
<keyword evidence="2" id="KW-1185">Reference proteome</keyword>
<proteinExistence type="predicted"/>
<name>A0ACC2N5P1_9HYME</name>
<reference evidence="1" key="1">
    <citation type="submission" date="2023-04" db="EMBL/GenBank/DDBJ databases">
        <title>A chromosome-level genome assembly of the parasitoid wasp Eretmocerus hayati.</title>
        <authorList>
            <person name="Zhong Y."/>
            <person name="Liu S."/>
            <person name="Liu Y."/>
        </authorList>
    </citation>
    <scope>NUCLEOTIDE SEQUENCE</scope>
    <source>
        <strain evidence="1">ZJU_SS_LIU_2023</strain>
    </source>
</reference>
<accession>A0ACC2N5P1</accession>
<evidence type="ECO:0000313" key="1">
    <source>
        <dbReference type="EMBL" id="KAJ8665622.1"/>
    </source>
</evidence>
<organism evidence="1 2">
    <name type="scientific">Eretmocerus hayati</name>
    <dbReference type="NCBI Taxonomy" id="131215"/>
    <lineage>
        <taxon>Eukaryota</taxon>
        <taxon>Metazoa</taxon>
        <taxon>Ecdysozoa</taxon>
        <taxon>Arthropoda</taxon>
        <taxon>Hexapoda</taxon>
        <taxon>Insecta</taxon>
        <taxon>Pterygota</taxon>
        <taxon>Neoptera</taxon>
        <taxon>Endopterygota</taxon>
        <taxon>Hymenoptera</taxon>
        <taxon>Apocrita</taxon>
        <taxon>Proctotrupomorpha</taxon>
        <taxon>Chalcidoidea</taxon>
        <taxon>Aphelinidae</taxon>
        <taxon>Aphelininae</taxon>
        <taxon>Eretmocerus</taxon>
    </lineage>
</organism>
<dbReference type="Proteomes" id="UP001239111">
    <property type="component" value="Chromosome 4"/>
</dbReference>